<dbReference type="SUPFAM" id="SSF52540">
    <property type="entry name" value="P-loop containing nucleoside triphosphate hydrolases"/>
    <property type="match status" value="1"/>
</dbReference>
<dbReference type="CDD" id="cd18808">
    <property type="entry name" value="SF1_C_Upf1"/>
    <property type="match status" value="1"/>
</dbReference>
<dbReference type="InterPro" id="IPR000571">
    <property type="entry name" value="Znf_CCCH"/>
</dbReference>
<dbReference type="InterPro" id="IPR041367">
    <property type="entry name" value="Znf-CCCH_4"/>
</dbReference>
<dbReference type="InterPro" id="IPR045055">
    <property type="entry name" value="DNA2/NAM7-like"/>
</dbReference>
<evidence type="ECO:0000256" key="3">
    <source>
        <dbReference type="ARBA" id="ARBA00022806"/>
    </source>
</evidence>
<dbReference type="InterPro" id="IPR027417">
    <property type="entry name" value="P-loop_NTPase"/>
</dbReference>
<dbReference type="InterPro" id="IPR041677">
    <property type="entry name" value="DNA2/NAM7_AAA_11"/>
</dbReference>
<keyword evidence="3" id="KW-0347">Helicase</keyword>
<keyword evidence="2 5" id="KW-0863">Zinc-finger</keyword>
<sequence length="1431" mass="161499">MRSIHLISGLTMTYAFTSICRLQMKSDSSASTPGQPRSIKFPRQMHLLCDLRGQSGYRMKPCRSFAKDGNCPYGDKCRFSHEPDVSDFELTKNGPRIHQTPFKADDSKARKDYNSWKRLLRNSPVHDNTTTSRFWKAALTVLEGDSRDHRQQLAKDLEDDAFYGREHIKHITDKRYAGELESHITFFNLPYLFLQVMTHPTLLESMSVDPFVTGLYHFMSGHNGSRAIPYFHHLCQVLSGTDTSNLEPGRKEDLVLLITQATRQILRREQRARLHEDLSTFLDSLGAVATTLVETYQSFSARAALRILMECRPVVIHATTAPSEARTDPPEAASSYPLDVVVPGNRHDNDHLDITNISIFPTQEELSSDAKEVLPFADRDQVHYITDPVARHIDTHFRLLRYETFGALKQAFFELMKAARDDPEVFTRPWRGFDELHAKYYTSAFISDVSFHEKRGLEVSITFSQPHVLRDKKTSARVRWWEESRRLQVGTLLSFLIVKDGKSQPIFFTVQSRNTDVKADLSLTGHRDLASIGAQLAIQDQSNVDSILTASFQEEQGVLIELPAIIPATFKPILENLQYMKREGHLPFQNCILPEKKASHGNDTLKISMPAYAQAHGFTIPLNAILNDDSANISLDSNSSSDDNDLIEKIVNGTGLDYGQSKALVSAFTREFALIQGPPGTGKSYLGVQIMRVLLSIAEKARLGPIIVVCYTNHALDQFLEHLIKVDIKKVIRIGGQSQSALLRTHNLREIAKKEERTRSETMLLGNAFAGLKKAAKQINSDLSSLYALAQILEWNHVKDHLENNHPEIHKQFSVLDEDGFQLIGLHPFDIWKPQVLDPHAPIPPKTIGERIQEQAKTNIFSLGLLEREFIMGIWVEDLRAAYCDQLFDVLDGTRKTQAAIQNIHQEGDRRVLQNADVIGITTTGLAKNINLLRHIDSKVVICEEAGEVLEAHMLSTLLPSVEHLVQIGDHEQLRPSVSNYSLSVESHQGAQYKLDRSQFERLAVGEPGRMKIPVAQLNVQRRMQPEISKLIRNTIYGEFKDHPTALQFPDVFGMRKNVFWLDHQIPEDTQAVEHHHAKSKSNSWEVKIVHSLVRHIVRQGKYTSSEIAVLTPYTGQLQKLKTALRNDFEIVLSDRDRDALEKDGFNEKETTPTGPDHDNPPRTNHRSALSKKKLSEFLRIATVDNFQGEEAKVVIISLVRSNGSQKVGFLRTTNRINVMLSRAQHGMYLIGNTETYSNVPMWRDVIEMLRATESLDTLFGLCCPRHPEITIEVSQPEHFERQSPEGGCQLLCERRLPDCGHRCYSACHLTSMHTAYVCMQPCERLHEPCHHACQKSTCGEDCGPCMIPIDDVELPCGHTLSGVPCGQTFHRDTIHCTSLVQKTVPDCNYRVTVECSTEVSEDYCCPEPCSHVLPCSHSCTGSCGKCNGKV</sequence>
<dbReference type="GO" id="GO:0031048">
    <property type="term" value="P:regulatory ncRNA-mediated heterochromatin formation"/>
    <property type="evidence" value="ECO:0007669"/>
    <property type="project" value="TreeGrafter"/>
</dbReference>
<accession>A0A9W4UGR5</accession>
<dbReference type="FunFam" id="3.40.50.300:FF:001660">
    <property type="entry name" value="NF-X1 finger and helicase protein, putative"/>
    <property type="match status" value="1"/>
</dbReference>
<dbReference type="Proteomes" id="UP001152607">
    <property type="component" value="Unassembled WGS sequence"/>
</dbReference>
<gene>
    <name evidence="8" type="ORF">PDIGIT_LOCUS9295</name>
</gene>
<keyword evidence="3" id="KW-0547">Nucleotide-binding</keyword>
<dbReference type="PANTHER" id="PTHR10887:SF445">
    <property type="entry name" value="NFX1-TYPE ZINC FINGER-CONTAINING PROTEIN 1"/>
    <property type="match status" value="1"/>
</dbReference>
<dbReference type="CDD" id="cd17936">
    <property type="entry name" value="EEXXEc_NFX1"/>
    <property type="match status" value="1"/>
</dbReference>
<dbReference type="Gene3D" id="3.40.50.300">
    <property type="entry name" value="P-loop containing nucleotide triphosphate hydrolases"/>
    <property type="match status" value="2"/>
</dbReference>
<dbReference type="PANTHER" id="PTHR10887">
    <property type="entry name" value="DNA2/NAM7 HELICASE FAMILY"/>
    <property type="match status" value="1"/>
</dbReference>
<dbReference type="InterPro" id="IPR047187">
    <property type="entry name" value="SF1_C_Upf1"/>
</dbReference>
<comment type="caution">
    <text evidence="8">The sequence shown here is derived from an EMBL/GenBank/DDBJ whole genome shotgun (WGS) entry which is preliminary data.</text>
</comment>
<dbReference type="EMBL" id="CAOQHR010000006">
    <property type="protein sequence ID" value="CAI6336203.1"/>
    <property type="molecule type" value="Genomic_DNA"/>
</dbReference>
<evidence type="ECO:0000256" key="2">
    <source>
        <dbReference type="ARBA" id="ARBA00022771"/>
    </source>
</evidence>
<dbReference type="OrthoDB" id="2423195at2759"/>
<dbReference type="Pfam" id="PF13087">
    <property type="entry name" value="AAA_12"/>
    <property type="match status" value="1"/>
</dbReference>
<evidence type="ECO:0000313" key="8">
    <source>
        <dbReference type="EMBL" id="CAI6336203.1"/>
    </source>
</evidence>
<dbReference type="GO" id="GO:0004386">
    <property type="term" value="F:helicase activity"/>
    <property type="evidence" value="ECO:0007669"/>
    <property type="project" value="InterPro"/>
</dbReference>
<proteinExistence type="predicted"/>
<dbReference type="PROSITE" id="PS50103">
    <property type="entry name" value="ZF_C3H1"/>
    <property type="match status" value="1"/>
</dbReference>
<dbReference type="GO" id="GO:0031380">
    <property type="term" value="C:nuclear RNA-directed RNA polymerase complex"/>
    <property type="evidence" value="ECO:0007669"/>
    <property type="project" value="TreeGrafter"/>
</dbReference>
<keyword evidence="9" id="KW-1185">Reference proteome</keyword>
<evidence type="ECO:0000256" key="5">
    <source>
        <dbReference type="PROSITE-ProRule" id="PRU00723"/>
    </source>
</evidence>
<keyword evidence="3" id="KW-0378">Hydrolase</keyword>
<feature type="domain" description="C3H1-type" evidence="7">
    <location>
        <begin position="56"/>
        <end position="84"/>
    </location>
</feature>
<name>A0A9W4UGR5_9PLEO</name>
<feature type="region of interest" description="Disordered" evidence="6">
    <location>
        <begin position="1142"/>
        <end position="1169"/>
    </location>
</feature>
<feature type="compositionally biased region" description="Basic and acidic residues" evidence="6">
    <location>
        <begin position="1142"/>
        <end position="1161"/>
    </location>
</feature>
<evidence type="ECO:0000313" key="9">
    <source>
        <dbReference type="Proteomes" id="UP001152607"/>
    </source>
</evidence>
<dbReference type="Pfam" id="PF18044">
    <property type="entry name" value="zf-CCCH_4"/>
    <property type="match status" value="1"/>
</dbReference>
<dbReference type="Gene3D" id="4.10.1000.10">
    <property type="entry name" value="Zinc finger, CCCH-type"/>
    <property type="match status" value="1"/>
</dbReference>
<feature type="zinc finger region" description="C3H1-type" evidence="5">
    <location>
        <begin position="56"/>
        <end position="84"/>
    </location>
</feature>
<dbReference type="SUPFAM" id="SSF90229">
    <property type="entry name" value="CCCH zinc finger"/>
    <property type="match status" value="1"/>
</dbReference>
<evidence type="ECO:0000256" key="4">
    <source>
        <dbReference type="ARBA" id="ARBA00022833"/>
    </source>
</evidence>
<reference evidence="8" key="1">
    <citation type="submission" date="2023-01" db="EMBL/GenBank/DDBJ databases">
        <authorList>
            <person name="Van Ghelder C."/>
            <person name="Rancurel C."/>
        </authorList>
    </citation>
    <scope>NUCLEOTIDE SEQUENCE</scope>
    <source>
        <strain evidence="8">CNCM I-4278</strain>
    </source>
</reference>
<keyword evidence="3" id="KW-0067">ATP-binding</keyword>
<protein>
    <recommendedName>
        <fullName evidence="7">C3H1-type domain-containing protein</fullName>
    </recommendedName>
</protein>
<evidence type="ECO:0000259" key="7">
    <source>
        <dbReference type="PROSITE" id="PS50103"/>
    </source>
</evidence>
<dbReference type="InterPro" id="IPR041679">
    <property type="entry name" value="DNA2/NAM7-like_C"/>
</dbReference>
<keyword evidence="4 5" id="KW-0862">Zinc</keyword>
<dbReference type="GO" id="GO:0008270">
    <property type="term" value="F:zinc ion binding"/>
    <property type="evidence" value="ECO:0007669"/>
    <property type="project" value="UniProtKB-KW"/>
</dbReference>
<dbReference type="Pfam" id="PF13086">
    <property type="entry name" value="AAA_11"/>
    <property type="match status" value="1"/>
</dbReference>
<keyword evidence="1 5" id="KW-0479">Metal-binding</keyword>
<organism evidence="8 9">
    <name type="scientific">Periconia digitata</name>
    <dbReference type="NCBI Taxonomy" id="1303443"/>
    <lineage>
        <taxon>Eukaryota</taxon>
        <taxon>Fungi</taxon>
        <taxon>Dikarya</taxon>
        <taxon>Ascomycota</taxon>
        <taxon>Pezizomycotina</taxon>
        <taxon>Dothideomycetes</taxon>
        <taxon>Pleosporomycetidae</taxon>
        <taxon>Pleosporales</taxon>
        <taxon>Massarineae</taxon>
        <taxon>Periconiaceae</taxon>
        <taxon>Periconia</taxon>
    </lineage>
</organism>
<evidence type="ECO:0000256" key="6">
    <source>
        <dbReference type="SAM" id="MobiDB-lite"/>
    </source>
</evidence>
<dbReference type="SMART" id="SM00356">
    <property type="entry name" value="ZnF_C3H1"/>
    <property type="match status" value="1"/>
</dbReference>
<dbReference type="InterPro" id="IPR036855">
    <property type="entry name" value="Znf_CCCH_sf"/>
</dbReference>
<evidence type="ECO:0000256" key="1">
    <source>
        <dbReference type="ARBA" id="ARBA00022723"/>
    </source>
</evidence>